<organism evidence="16 17">
    <name type="scientific">Streptococcus loxodontisalivarius</name>
    <dbReference type="NCBI Taxonomy" id="1349415"/>
    <lineage>
        <taxon>Bacteria</taxon>
        <taxon>Bacillati</taxon>
        <taxon>Bacillota</taxon>
        <taxon>Bacilli</taxon>
        <taxon>Lactobacillales</taxon>
        <taxon>Streptococcaceae</taxon>
        <taxon>Streptococcus</taxon>
    </lineage>
</organism>
<gene>
    <name evidence="13" type="primary">atpF</name>
    <name evidence="16" type="ORF">JOC28_000442</name>
</gene>
<dbReference type="RefSeq" id="WP_205009004.1">
    <property type="nucleotide sequence ID" value="NZ_JAFBEH010000006.1"/>
</dbReference>
<protein>
    <recommendedName>
        <fullName evidence="13">ATP synthase subunit b</fullName>
    </recommendedName>
    <alternativeName>
        <fullName evidence="13">ATP synthase F(0) sector subunit b</fullName>
    </alternativeName>
    <alternativeName>
        <fullName evidence="13">ATPase subunit I</fullName>
    </alternativeName>
    <alternativeName>
        <fullName evidence="13">F-type ATPase subunit b</fullName>
        <shortName evidence="13">F-ATPase subunit b</shortName>
    </alternativeName>
</protein>
<keyword evidence="7 13" id="KW-1133">Transmembrane helix</keyword>
<evidence type="ECO:0000256" key="7">
    <source>
        <dbReference type="ARBA" id="ARBA00022989"/>
    </source>
</evidence>
<evidence type="ECO:0000256" key="3">
    <source>
        <dbReference type="ARBA" id="ARBA00022475"/>
    </source>
</evidence>
<dbReference type="HAMAP" id="MF_01398">
    <property type="entry name" value="ATP_synth_b_bprime"/>
    <property type="match status" value="1"/>
</dbReference>
<keyword evidence="5 13" id="KW-0812">Transmembrane</keyword>
<comment type="subunit">
    <text evidence="13">F-type ATPases have 2 components, F(1) - the catalytic core - and F(0) - the membrane proton channel. F(1) has five subunits: alpha(3), beta(3), gamma(1), delta(1), epsilon(1). F(0) has three main subunits: a(1), b(2) and c(10-14). The alpha and beta chains form an alternating ring which encloses part of the gamma chain. F(1) is attached to F(0) by a central stalk formed by the gamma and epsilon chains, while a peripheral stalk is formed by the delta and b chains.</text>
</comment>
<evidence type="ECO:0000313" key="16">
    <source>
        <dbReference type="EMBL" id="MBM7642149.1"/>
    </source>
</evidence>
<dbReference type="InterPro" id="IPR050059">
    <property type="entry name" value="ATP_synthase_B_chain"/>
</dbReference>
<keyword evidence="3 13" id="KW-1003">Cell membrane</keyword>
<evidence type="ECO:0000256" key="1">
    <source>
        <dbReference type="ARBA" id="ARBA00005513"/>
    </source>
</evidence>
<dbReference type="SUPFAM" id="SSF81573">
    <property type="entry name" value="F1F0 ATP synthase subunit B, membrane domain"/>
    <property type="match status" value="1"/>
</dbReference>
<dbReference type="PANTHER" id="PTHR33445">
    <property type="entry name" value="ATP SYNTHASE SUBUNIT B', CHLOROPLASTIC"/>
    <property type="match status" value="1"/>
</dbReference>
<proteinExistence type="inferred from homology"/>
<accession>A0ABS2PQ36</accession>
<dbReference type="CDD" id="cd06503">
    <property type="entry name" value="ATP-synt_Fo_b"/>
    <property type="match status" value="1"/>
</dbReference>
<keyword evidence="6 13" id="KW-0375">Hydrogen ion transport</keyword>
<evidence type="ECO:0000256" key="8">
    <source>
        <dbReference type="ARBA" id="ARBA00023065"/>
    </source>
</evidence>
<evidence type="ECO:0000256" key="2">
    <source>
        <dbReference type="ARBA" id="ARBA00022448"/>
    </source>
</evidence>
<keyword evidence="15" id="KW-0175">Coiled coil</keyword>
<dbReference type="InterPro" id="IPR028987">
    <property type="entry name" value="ATP_synth_B-like_membr_sf"/>
</dbReference>
<comment type="caution">
    <text evidence="16">The sequence shown here is derived from an EMBL/GenBank/DDBJ whole genome shotgun (WGS) entry which is preliminary data.</text>
</comment>
<keyword evidence="9 13" id="KW-0472">Membrane</keyword>
<comment type="subcellular location">
    <subcellularLocation>
        <location evidence="13">Cell membrane</location>
        <topology evidence="13">Single-pass membrane protein</topology>
    </subcellularLocation>
    <subcellularLocation>
        <location evidence="12">Endomembrane system</location>
        <topology evidence="12">Single-pass membrane protein</topology>
    </subcellularLocation>
</comment>
<evidence type="ECO:0000256" key="6">
    <source>
        <dbReference type="ARBA" id="ARBA00022781"/>
    </source>
</evidence>
<keyword evidence="2 13" id="KW-0813">Transport</keyword>
<dbReference type="Proteomes" id="UP000697472">
    <property type="component" value="Unassembled WGS sequence"/>
</dbReference>
<name>A0ABS2PQ36_9STRE</name>
<dbReference type="PANTHER" id="PTHR33445:SF1">
    <property type="entry name" value="ATP SYNTHASE SUBUNIT B"/>
    <property type="match status" value="1"/>
</dbReference>
<sequence length="165" mass="17840">MDLLINATSLGNLIIVSGSVILLFVLIRIFAWDKITGIFEAREQKIADEIDGAESARQKAEALASKRETELAGARNEASQMIEDAKATGKVQETKIIAEAHEEASRLKEKANQEIALSKSEALSSVKGEVADLTILLAEKMIAKNLDQAAQSDLIDSYLDKLGDA</sequence>
<dbReference type="Pfam" id="PF00430">
    <property type="entry name" value="ATP-synt_B"/>
    <property type="match status" value="1"/>
</dbReference>
<evidence type="ECO:0000256" key="13">
    <source>
        <dbReference type="HAMAP-Rule" id="MF_01398"/>
    </source>
</evidence>
<dbReference type="EMBL" id="JAFBEH010000006">
    <property type="protein sequence ID" value="MBM7642149.1"/>
    <property type="molecule type" value="Genomic_DNA"/>
</dbReference>
<evidence type="ECO:0000256" key="9">
    <source>
        <dbReference type="ARBA" id="ARBA00023136"/>
    </source>
</evidence>
<dbReference type="NCBIfam" id="TIGR01144">
    <property type="entry name" value="ATP_synt_b"/>
    <property type="match status" value="1"/>
</dbReference>
<reference evidence="16 17" key="1">
    <citation type="submission" date="2021-01" db="EMBL/GenBank/DDBJ databases">
        <title>Genomic Encyclopedia of Type Strains, Phase IV (KMG-IV): sequencing the most valuable type-strain genomes for metagenomic binning, comparative biology and taxonomic classification.</title>
        <authorList>
            <person name="Goeker M."/>
        </authorList>
    </citation>
    <scope>NUCLEOTIDE SEQUENCE [LARGE SCALE GENOMIC DNA]</scope>
    <source>
        <strain evidence="16 17">DSM 27382</strain>
    </source>
</reference>
<keyword evidence="17" id="KW-1185">Reference proteome</keyword>
<evidence type="ECO:0000256" key="10">
    <source>
        <dbReference type="ARBA" id="ARBA00023310"/>
    </source>
</evidence>
<dbReference type="InterPro" id="IPR002146">
    <property type="entry name" value="ATP_synth_b/b'su_bac/chlpt"/>
</dbReference>
<comment type="function">
    <text evidence="11 13">F(1)F(0) ATP synthase produces ATP from ADP in the presence of a proton or sodium gradient. F-type ATPases consist of two structural domains, F(1) containing the extramembraneous catalytic core and F(0) containing the membrane proton channel, linked together by a central stalk and a peripheral stalk. During catalysis, ATP synthesis in the catalytic domain of F(1) is coupled via a rotary mechanism of the central stalk subunits to proton translocation.</text>
</comment>
<comment type="function">
    <text evidence="13">Component of the F(0) channel, it forms part of the peripheral stalk, linking F(1) to F(0).</text>
</comment>
<comment type="similarity">
    <text evidence="1 13 14">Belongs to the ATPase B chain family.</text>
</comment>
<evidence type="ECO:0000256" key="5">
    <source>
        <dbReference type="ARBA" id="ARBA00022692"/>
    </source>
</evidence>
<dbReference type="InterPro" id="IPR005864">
    <property type="entry name" value="ATP_synth_F0_bsu_bac"/>
</dbReference>
<evidence type="ECO:0000256" key="11">
    <source>
        <dbReference type="ARBA" id="ARBA00025198"/>
    </source>
</evidence>
<evidence type="ECO:0000313" key="17">
    <source>
        <dbReference type="Proteomes" id="UP000697472"/>
    </source>
</evidence>
<evidence type="ECO:0000256" key="15">
    <source>
        <dbReference type="SAM" id="Coils"/>
    </source>
</evidence>
<feature type="coiled-coil region" evidence="15">
    <location>
        <begin position="57"/>
        <end position="121"/>
    </location>
</feature>
<evidence type="ECO:0000256" key="12">
    <source>
        <dbReference type="ARBA" id="ARBA00037847"/>
    </source>
</evidence>
<keyword evidence="8 13" id="KW-0406">Ion transport</keyword>
<keyword evidence="4 13" id="KW-0138">CF(0)</keyword>
<feature type="transmembrane region" description="Helical" evidence="13">
    <location>
        <begin position="12"/>
        <end position="32"/>
    </location>
</feature>
<evidence type="ECO:0000256" key="14">
    <source>
        <dbReference type="RuleBase" id="RU003848"/>
    </source>
</evidence>
<evidence type="ECO:0000256" key="4">
    <source>
        <dbReference type="ARBA" id="ARBA00022547"/>
    </source>
</evidence>
<keyword evidence="10 13" id="KW-0066">ATP synthesis</keyword>
<dbReference type="Gene3D" id="6.10.250.1580">
    <property type="match status" value="1"/>
</dbReference>